<evidence type="ECO:0000313" key="9">
    <source>
        <dbReference type="Proteomes" id="UP000694402"/>
    </source>
</evidence>
<organism evidence="8 9">
    <name type="scientific">Oncorhynchus tshawytscha</name>
    <name type="common">Chinook salmon</name>
    <name type="synonym">Salmo tshawytscha</name>
    <dbReference type="NCBI Taxonomy" id="74940"/>
    <lineage>
        <taxon>Eukaryota</taxon>
        <taxon>Metazoa</taxon>
        <taxon>Chordata</taxon>
        <taxon>Craniata</taxon>
        <taxon>Vertebrata</taxon>
        <taxon>Euteleostomi</taxon>
        <taxon>Actinopterygii</taxon>
        <taxon>Neopterygii</taxon>
        <taxon>Teleostei</taxon>
        <taxon>Protacanthopterygii</taxon>
        <taxon>Salmoniformes</taxon>
        <taxon>Salmonidae</taxon>
        <taxon>Salmoninae</taxon>
        <taxon>Oncorhynchus</taxon>
    </lineage>
</organism>
<dbReference type="GO" id="GO:0007131">
    <property type="term" value="P:reciprocal meiotic recombination"/>
    <property type="evidence" value="ECO:0007669"/>
    <property type="project" value="InterPro"/>
</dbReference>
<evidence type="ECO:0000256" key="5">
    <source>
        <dbReference type="PROSITE-ProRule" id="PRU00175"/>
    </source>
</evidence>
<protein>
    <recommendedName>
        <fullName evidence="7">RING-type domain-containing protein</fullName>
    </recommendedName>
</protein>
<keyword evidence="3" id="KW-0862">Zinc</keyword>
<dbReference type="GO" id="GO:0019789">
    <property type="term" value="F:SUMO transferase activity"/>
    <property type="evidence" value="ECO:0007669"/>
    <property type="project" value="InterPro"/>
</dbReference>
<reference evidence="8" key="3">
    <citation type="submission" date="2025-09" db="UniProtKB">
        <authorList>
            <consortium name="Ensembl"/>
        </authorList>
    </citation>
    <scope>IDENTIFICATION</scope>
</reference>
<evidence type="ECO:0000256" key="6">
    <source>
        <dbReference type="SAM" id="Coils"/>
    </source>
</evidence>
<evidence type="ECO:0000259" key="7">
    <source>
        <dbReference type="PROSITE" id="PS50089"/>
    </source>
</evidence>
<evidence type="ECO:0000313" key="8">
    <source>
        <dbReference type="Ensembl" id="ENSOTSP00005125183.1"/>
    </source>
</evidence>
<dbReference type="GO" id="GO:0008270">
    <property type="term" value="F:zinc ion binding"/>
    <property type="evidence" value="ECO:0007669"/>
    <property type="project" value="UniProtKB-KW"/>
</dbReference>
<gene>
    <name evidence="8" type="primary">LOC121840336</name>
</gene>
<dbReference type="InterPro" id="IPR042123">
    <property type="entry name" value="Zip3/RNF212-like"/>
</dbReference>
<dbReference type="InterPro" id="IPR001841">
    <property type="entry name" value="Znf_RING"/>
</dbReference>
<name>A0AAZ3Q9L5_ONCTS</name>
<dbReference type="Proteomes" id="UP000694402">
    <property type="component" value="Unassembled WGS sequence"/>
</dbReference>
<keyword evidence="4" id="KW-0469">Meiosis</keyword>
<dbReference type="GO" id="GO:0007129">
    <property type="term" value="P:homologous chromosome pairing at meiosis"/>
    <property type="evidence" value="ECO:0007669"/>
    <property type="project" value="TreeGrafter"/>
</dbReference>
<feature type="coiled-coil region" evidence="6">
    <location>
        <begin position="88"/>
        <end position="122"/>
    </location>
</feature>
<keyword evidence="6" id="KW-0175">Coiled coil</keyword>
<dbReference type="GO" id="GO:0000795">
    <property type="term" value="C:synaptonemal complex"/>
    <property type="evidence" value="ECO:0007669"/>
    <property type="project" value="InterPro"/>
</dbReference>
<proteinExistence type="predicted"/>
<evidence type="ECO:0000256" key="1">
    <source>
        <dbReference type="ARBA" id="ARBA00022723"/>
    </source>
</evidence>
<dbReference type="AlphaFoldDB" id="A0AAZ3Q9L5"/>
<evidence type="ECO:0000256" key="4">
    <source>
        <dbReference type="ARBA" id="ARBA00023254"/>
    </source>
</evidence>
<reference evidence="9" key="1">
    <citation type="journal article" date="2018" name="PLoS ONE">
        <title>Chinook salmon (Oncorhynchus tshawytscha) genome and transcriptome.</title>
        <authorList>
            <person name="Christensen K.A."/>
            <person name="Leong J.S."/>
            <person name="Sakhrani D."/>
            <person name="Biagi C.A."/>
            <person name="Minkley D.R."/>
            <person name="Withler R.E."/>
            <person name="Rondeau E.B."/>
            <person name="Koop B.F."/>
            <person name="Devlin R.H."/>
        </authorList>
    </citation>
    <scope>NUCLEOTIDE SEQUENCE [LARGE SCALE GENOMIC DNA]</scope>
</reference>
<sequence>MPYWICCNSCFNLPGPDCQLAVASCGHVICNMCFQKGKQGECMICKAKCQVTPLSDKSSAEVKALFSDINSVATKHFTEISKVLLFQARHQKRLLVHYQKRNEKLEEVLLKMKQKIQQMSKTITAQNAYIVKLESTLQHQSHLAEMQMTPNLPYRRDTGWETPMFKPPSAYGHPFMSSLSMSSLGATCPPP</sequence>
<keyword evidence="9" id="KW-1185">Reference proteome</keyword>
<feature type="domain" description="RING-type" evidence="7">
    <location>
        <begin position="7"/>
        <end position="46"/>
    </location>
</feature>
<keyword evidence="2 5" id="KW-0863">Zinc-finger</keyword>
<dbReference type="GO" id="GO:0016925">
    <property type="term" value="P:protein sumoylation"/>
    <property type="evidence" value="ECO:0007669"/>
    <property type="project" value="TreeGrafter"/>
</dbReference>
<reference evidence="8" key="2">
    <citation type="submission" date="2025-08" db="UniProtKB">
        <authorList>
            <consortium name="Ensembl"/>
        </authorList>
    </citation>
    <scope>IDENTIFICATION</scope>
</reference>
<dbReference type="GeneTree" id="ENSGT00740000115581"/>
<accession>A0AAZ3Q9L5</accession>
<dbReference type="Ensembl" id="ENSOTST00005145438.1">
    <property type="protein sequence ID" value="ENSOTSP00005125183.1"/>
    <property type="gene ID" value="ENSOTSG00005062361.1"/>
</dbReference>
<keyword evidence="1" id="KW-0479">Metal-binding</keyword>
<dbReference type="PROSITE" id="PS50089">
    <property type="entry name" value="ZF_RING_2"/>
    <property type="match status" value="1"/>
</dbReference>
<dbReference type="PANTHER" id="PTHR22663">
    <property type="entry name" value="RING FINGER PROTEIN NARYA-RELATED"/>
    <property type="match status" value="1"/>
</dbReference>
<evidence type="ECO:0000256" key="3">
    <source>
        <dbReference type="ARBA" id="ARBA00022833"/>
    </source>
</evidence>
<evidence type="ECO:0000256" key="2">
    <source>
        <dbReference type="ARBA" id="ARBA00022771"/>
    </source>
</evidence>
<dbReference type="PANTHER" id="PTHR22663:SF21">
    <property type="entry name" value="E3 SUMO-PROTEIN LIGASE RNF212-RELATED"/>
    <property type="match status" value="1"/>
</dbReference>